<evidence type="ECO:0000256" key="7">
    <source>
        <dbReference type="PROSITE-ProRule" id="PRU01091"/>
    </source>
</evidence>
<evidence type="ECO:0000256" key="3">
    <source>
        <dbReference type="ARBA" id="ARBA00023015"/>
    </source>
</evidence>
<evidence type="ECO:0000313" key="11">
    <source>
        <dbReference type="Proteomes" id="UP000662703"/>
    </source>
</evidence>
<sequence length="244" mass="27017">MSERRLDVVVVEDDPEQRELVVNEIAANGFNVKGCADATALWRHLTVSRCDLIVLDVGLPGEDGLSVAEHLRTASQVGIVMLTGYATSSDQVRGLRHGADAYLTKPVDYGVLVATLESLGRRLRGALDTPAVAEPAPGQENLWRLVADGWKLRTPDQQDVTLTAYERDMLRCLIEAEGRPIDRETLIGALTPDVHDFDPHRLEMVIYRLRRKIRAVSEWTLPLEAVRGVGYLVNDMREQSGVPG</sequence>
<evidence type="ECO:0000256" key="1">
    <source>
        <dbReference type="ARBA" id="ARBA00022553"/>
    </source>
</evidence>
<dbReference type="CDD" id="cd17574">
    <property type="entry name" value="REC_OmpR"/>
    <property type="match status" value="1"/>
</dbReference>
<keyword evidence="2" id="KW-0902">Two-component regulatory system</keyword>
<dbReference type="Pfam" id="PF00486">
    <property type="entry name" value="Trans_reg_C"/>
    <property type="match status" value="1"/>
</dbReference>
<dbReference type="InterPro" id="IPR001789">
    <property type="entry name" value="Sig_transdc_resp-reg_receiver"/>
</dbReference>
<evidence type="ECO:0000256" key="2">
    <source>
        <dbReference type="ARBA" id="ARBA00023012"/>
    </source>
</evidence>
<dbReference type="RefSeq" id="WP_194297473.1">
    <property type="nucleotide sequence ID" value="NZ_ARXX01000024.1"/>
</dbReference>
<evidence type="ECO:0000259" key="9">
    <source>
        <dbReference type="PROSITE" id="PS51755"/>
    </source>
</evidence>
<dbReference type="InterPro" id="IPR001867">
    <property type="entry name" value="OmpR/PhoB-type_DNA-bd"/>
</dbReference>
<dbReference type="SUPFAM" id="SSF52172">
    <property type="entry name" value="CheY-like"/>
    <property type="match status" value="1"/>
</dbReference>
<dbReference type="CDD" id="cd00383">
    <property type="entry name" value="trans_reg_C"/>
    <property type="match status" value="1"/>
</dbReference>
<dbReference type="InterPro" id="IPR039420">
    <property type="entry name" value="WalR-like"/>
</dbReference>
<feature type="modified residue" description="4-aspartylphosphate" evidence="6">
    <location>
        <position position="56"/>
    </location>
</feature>
<keyword evidence="5" id="KW-0804">Transcription</keyword>
<evidence type="ECO:0000256" key="5">
    <source>
        <dbReference type="ARBA" id="ARBA00023163"/>
    </source>
</evidence>
<keyword evidence="3" id="KW-0805">Transcription regulation</keyword>
<dbReference type="EMBL" id="ARXX01000024">
    <property type="protein sequence ID" value="MBF5056545.1"/>
    <property type="molecule type" value="Genomic_DNA"/>
</dbReference>
<dbReference type="Gene3D" id="3.40.50.2300">
    <property type="match status" value="1"/>
</dbReference>
<proteinExistence type="predicted"/>
<organism evidence="10 11">
    <name type="scientific">Alloalcanivorax profundimaris</name>
    <dbReference type="NCBI Taxonomy" id="2735259"/>
    <lineage>
        <taxon>Bacteria</taxon>
        <taxon>Pseudomonadati</taxon>
        <taxon>Pseudomonadota</taxon>
        <taxon>Gammaproteobacteria</taxon>
        <taxon>Oceanospirillales</taxon>
        <taxon>Alcanivoracaceae</taxon>
        <taxon>Alloalcanivorax</taxon>
    </lineage>
</organism>
<evidence type="ECO:0000259" key="8">
    <source>
        <dbReference type="PROSITE" id="PS50110"/>
    </source>
</evidence>
<dbReference type="SMART" id="SM00862">
    <property type="entry name" value="Trans_reg_C"/>
    <property type="match status" value="1"/>
</dbReference>
<accession>A0ABS0ATF2</accession>
<dbReference type="InterPro" id="IPR011006">
    <property type="entry name" value="CheY-like_superfamily"/>
</dbReference>
<dbReference type="Proteomes" id="UP000662703">
    <property type="component" value="Unassembled WGS sequence"/>
</dbReference>
<evidence type="ECO:0000256" key="4">
    <source>
        <dbReference type="ARBA" id="ARBA00023125"/>
    </source>
</evidence>
<comment type="caution">
    <text evidence="10">The sequence shown here is derived from an EMBL/GenBank/DDBJ whole genome shotgun (WGS) entry which is preliminary data.</text>
</comment>
<gene>
    <name evidence="10" type="ORF">Y5W_01839</name>
</gene>
<dbReference type="PROSITE" id="PS51755">
    <property type="entry name" value="OMPR_PHOB"/>
    <property type="match status" value="1"/>
</dbReference>
<dbReference type="PANTHER" id="PTHR48111">
    <property type="entry name" value="REGULATOR OF RPOS"/>
    <property type="match status" value="1"/>
</dbReference>
<keyword evidence="11" id="KW-1185">Reference proteome</keyword>
<feature type="domain" description="OmpR/PhoB-type" evidence="9">
    <location>
        <begin position="134"/>
        <end position="235"/>
    </location>
</feature>
<dbReference type="PROSITE" id="PS50110">
    <property type="entry name" value="RESPONSE_REGULATORY"/>
    <property type="match status" value="1"/>
</dbReference>
<dbReference type="PANTHER" id="PTHR48111:SF4">
    <property type="entry name" value="DNA-BINDING DUAL TRANSCRIPTIONAL REGULATOR OMPR"/>
    <property type="match status" value="1"/>
</dbReference>
<evidence type="ECO:0000313" key="10">
    <source>
        <dbReference type="EMBL" id="MBF5056545.1"/>
    </source>
</evidence>
<dbReference type="SMART" id="SM00448">
    <property type="entry name" value="REC"/>
    <property type="match status" value="1"/>
</dbReference>
<dbReference type="SUPFAM" id="SSF46894">
    <property type="entry name" value="C-terminal effector domain of the bipartite response regulators"/>
    <property type="match status" value="1"/>
</dbReference>
<keyword evidence="1 6" id="KW-0597">Phosphoprotein</keyword>
<name>A0ABS0ATF2_9GAMM</name>
<keyword evidence="4 7" id="KW-0238">DNA-binding</keyword>
<dbReference type="Gene3D" id="1.10.10.10">
    <property type="entry name" value="Winged helix-like DNA-binding domain superfamily/Winged helix DNA-binding domain"/>
    <property type="match status" value="1"/>
</dbReference>
<dbReference type="Pfam" id="PF00072">
    <property type="entry name" value="Response_reg"/>
    <property type="match status" value="1"/>
</dbReference>
<evidence type="ECO:0000256" key="6">
    <source>
        <dbReference type="PROSITE-ProRule" id="PRU00169"/>
    </source>
</evidence>
<feature type="domain" description="Response regulatory" evidence="8">
    <location>
        <begin position="7"/>
        <end position="120"/>
    </location>
</feature>
<feature type="DNA-binding region" description="OmpR/PhoB-type" evidence="7">
    <location>
        <begin position="134"/>
        <end position="235"/>
    </location>
</feature>
<dbReference type="InterPro" id="IPR036388">
    <property type="entry name" value="WH-like_DNA-bd_sf"/>
</dbReference>
<dbReference type="InterPro" id="IPR016032">
    <property type="entry name" value="Sig_transdc_resp-reg_C-effctor"/>
</dbReference>
<protein>
    <submittedName>
        <fullName evidence="10">Two-component response regulator</fullName>
    </submittedName>
</protein>
<reference evidence="10 11" key="1">
    <citation type="submission" date="2012-09" db="EMBL/GenBank/DDBJ databases">
        <title>Genome Sequence of alkane-degrading Bacterium Alcanivorax sp. 521-1.</title>
        <authorList>
            <person name="Lai Q."/>
            <person name="Shao Z."/>
        </authorList>
    </citation>
    <scope>NUCLEOTIDE SEQUENCE [LARGE SCALE GENOMIC DNA]</scope>
    <source>
        <strain evidence="10 11">521-1</strain>
    </source>
</reference>